<proteinExistence type="predicted"/>
<dbReference type="InterPro" id="IPR051397">
    <property type="entry name" value="Zn-ADH-like_protein"/>
</dbReference>
<name>A0ABX7NY72_9BACT</name>
<dbReference type="InterPro" id="IPR013154">
    <property type="entry name" value="ADH-like_N"/>
</dbReference>
<dbReference type="InterPro" id="IPR013149">
    <property type="entry name" value="ADH-like_C"/>
</dbReference>
<dbReference type="InterPro" id="IPR011032">
    <property type="entry name" value="GroES-like_sf"/>
</dbReference>
<dbReference type="Pfam" id="PF00107">
    <property type="entry name" value="ADH_zinc_N"/>
    <property type="match status" value="1"/>
</dbReference>
<dbReference type="EMBL" id="CP071090">
    <property type="protein sequence ID" value="QSQ22336.1"/>
    <property type="molecule type" value="Genomic_DNA"/>
</dbReference>
<dbReference type="Gene3D" id="3.90.180.10">
    <property type="entry name" value="Medium-chain alcohol dehydrogenases, catalytic domain"/>
    <property type="match status" value="1"/>
</dbReference>
<keyword evidence="3" id="KW-1185">Reference proteome</keyword>
<dbReference type="SMART" id="SM00829">
    <property type="entry name" value="PKS_ER"/>
    <property type="match status" value="1"/>
</dbReference>
<dbReference type="InterPro" id="IPR020843">
    <property type="entry name" value="ER"/>
</dbReference>
<reference evidence="2 3" key="1">
    <citation type="submission" date="2021-02" db="EMBL/GenBank/DDBJ databases">
        <title>De Novo genome assembly of isolated myxobacteria.</title>
        <authorList>
            <person name="Stevens D.C."/>
        </authorList>
    </citation>
    <scope>NUCLEOTIDE SEQUENCE [LARGE SCALE GENOMIC DNA]</scope>
    <source>
        <strain evidence="3">SCPEA02</strain>
    </source>
</reference>
<dbReference type="Proteomes" id="UP000662747">
    <property type="component" value="Chromosome"/>
</dbReference>
<protein>
    <submittedName>
        <fullName evidence="2">Zinc-binding dehydrogenase</fullName>
    </submittedName>
</protein>
<evidence type="ECO:0000259" key="1">
    <source>
        <dbReference type="SMART" id="SM00829"/>
    </source>
</evidence>
<dbReference type="RefSeq" id="WP_206723913.1">
    <property type="nucleotide sequence ID" value="NZ_CP071090.1"/>
</dbReference>
<evidence type="ECO:0000313" key="2">
    <source>
        <dbReference type="EMBL" id="QSQ22336.1"/>
    </source>
</evidence>
<dbReference type="InterPro" id="IPR036291">
    <property type="entry name" value="NAD(P)-bd_dom_sf"/>
</dbReference>
<dbReference type="PANTHER" id="PTHR43677:SF4">
    <property type="entry name" value="QUINONE OXIDOREDUCTASE-LIKE PROTEIN 2"/>
    <property type="match status" value="1"/>
</dbReference>
<gene>
    <name evidence="2" type="ORF">JY651_45665</name>
</gene>
<evidence type="ECO:0000313" key="3">
    <source>
        <dbReference type="Proteomes" id="UP000662747"/>
    </source>
</evidence>
<dbReference type="PANTHER" id="PTHR43677">
    <property type="entry name" value="SHORT-CHAIN DEHYDROGENASE/REDUCTASE"/>
    <property type="match status" value="1"/>
</dbReference>
<dbReference type="SUPFAM" id="SSF50129">
    <property type="entry name" value="GroES-like"/>
    <property type="match status" value="1"/>
</dbReference>
<dbReference type="Pfam" id="PF08240">
    <property type="entry name" value="ADH_N"/>
    <property type="match status" value="1"/>
</dbReference>
<accession>A0ABX7NY72</accession>
<organism evidence="2 3">
    <name type="scientific">Pyxidicoccus parkwayensis</name>
    <dbReference type="NCBI Taxonomy" id="2813578"/>
    <lineage>
        <taxon>Bacteria</taxon>
        <taxon>Pseudomonadati</taxon>
        <taxon>Myxococcota</taxon>
        <taxon>Myxococcia</taxon>
        <taxon>Myxococcales</taxon>
        <taxon>Cystobacterineae</taxon>
        <taxon>Myxococcaceae</taxon>
        <taxon>Pyxidicoccus</taxon>
    </lineage>
</organism>
<sequence length="331" mass="34801">MKAMRLSRFGGPEELRLEEMASPVPGEGEVLLQVHAAGLNYAELLIRAGRIPGVPPPPFTPGYEAAGVIQAVGRGVTQWREGQRVVAMLPGQGALAEQAVAPAALVTAIPDGLSFEQALALLNQAPSALALLRFGGRVQPGDAVFIPAAAGGVGSFMVQLAKRLGAERVLAGASTEEKRKLALRLGADVAVDYTKADWPERVREATGGRGADVVFERDGGEVFARGLKALAPRGRFVVFGVDSMSGTGVSGEQLGQMIFQSQSLVGFSYPSLPQDVQAGVLREVFELTVSGKLEVVVGQTFGLHELPDAHRAMEARKTSGKVVIRTSAVSR</sequence>
<dbReference type="SUPFAM" id="SSF51735">
    <property type="entry name" value="NAD(P)-binding Rossmann-fold domains"/>
    <property type="match status" value="1"/>
</dbReference>
<dbReference type="Gene3D" id="3.40.50.720">
    <property type="entry name" value="NAD(P)-binding Rossmann-like Domain"/>
    <property type="match status" value="1"/>
</dbReference>
<feature type="domain" description="Enoyl reductase (ER)" evidence="1">
    <location>
        <begin position="10"/>
        <end position="324"/>
    </location>
</feature>